<dbReference type="EMBL" id="VYWO01000001">
    <property type="protein sequence ID" value="KAA9302045.1"/>
    <property type="molecule type" value="Genomic_DNA"/>
</dbReference>
<protein>
    <submittedName>
        <fullName evidence="3">Uncharacterized protein</fullName>
    </submittedName>
</protein>
<dbReference type="AlphaFoldDB" id="A0A5N1GM45"/>
<name>A0A5N1GM45_9LACT</name>
<dbReference type="OrthoDB" id="2136674at2"/>
<evidence type="ECO:0000313" key="4">
    <source>
        <dbReference type="Proteomes" id="UP000327148"/>
    </source>
</evidence>
<evidence type="ECO:0000256" key="1">
    <source>
        <dbReference type="SAM" id="Coils"/>
    </source>
</evidence>
<feature type="coiled-coil region" evidence="1">
    <location>
        <begin position="165"/>
        <end position="227"/>
    </location>
</feature>
<feature type="coiled-coil region" evidence="1">
    <location>
        <begin position="30"/>
        <end position="137"/>
    </location>
</feature>
<keyword evidence="2" id="KW-0812">Transmembrane</keyword>
<evidence type="ECO:0000313" key="3">
    <source>
        <dbReference type="EMBL" id="KAA9302045.1"/>
    </source>
</evidence>
<sequence>MKRTVNKRASIFLTSLTCFFSILLLYHINLQLYQAKLENLVTMEEGLKAESLALLAISFQEAQTDKWREEKENTQELLEEESKRIDKLKENIRDLEKEKNNKEDQFEEAQLEKENKIEALNEELQELEMEFAYFSAIAYDRDIVDEEDNSSPIDTEEESDWLASHDDLVQSIEHERKEVQALEEQWKQEKLASEKDINQVKKDLKEARAKKAELKKMLSQLDKLDKEAVMYRFNLGEVELRQEEKAKHCRVILYKNDETYQFSY</sequence>
<comment type="caution">
    <text evidence="3">The sequence shown here is derived from an EMBL/GenBank/DDBJ whole genome shotgun (WGS) entry which is preliminary data.</text>
</comment>
<reference evidence="3 4" key="1">
    <citation type="submission" date="2019-09" db="EMBL/GenBank/DDBJ databases">
        <title>Draft genome sequence assemblies of isolates from the urinary tract.</title>
        <authorList>
            <person name="Mores C.R."/>
            <person name="Putonti C."/>
            <person name="Wolfe A.J."/>
        </authorList>
    </citation>
    <scope>NUCLEOTIDE SEQUENCE [LARGE SCALE GENOMIC DNA]</scope>
    <source>
        <strain evidence="3 4">UMB623</strain>
    </source>
</reference>
<feature type="transmembrane region" description="Helical" evidence="2">
    <location>
        <begin position="9"/>
        <end position="28"/>
    </location>
</feature>
<dbReference type="RefSeq" id="WP_070431767.1">
    <property type="nucleotide sequence ID" value="NZ_VYWO01000001.1"/>
</dbReference>
<accession>A0A5N1GM45</accession>
<dbReference type="Proteomes" id="UP000327148">
    <property type="component" value="Unassembled WGS sequence"/>
</dbReference>
<gene>
    <name evidence="3" type="ORF">F6I03_02205</name>
</gene>
<keyword evidence="1" id="KW-0175">Coiled coil</keyword>
<keyword evidence="2" id="KW-1133">Transmembrane helix</keyword>
<keyword evidence="2" id="KW-0472">Membrane</keyword>
<organism evidence="3 4">
    <name type="scientific">Aerococcus sanguinicola</name>
    <dbReference type="NCBI Taxonomy" id="119206"/>
    <lineage>
        <taxon>Bacteria</taxon>
        <taxon>Bacillati</taxon>
        <taxon>Bacillota</taxon>
        <taxon>Bacilli</taxon>
        <taxon>Lactobacillales</taxon>
        <taxon>Aerococcaceae</taxon>
        <taxon>Aerococcus</taxon>
    </lineage>
</organism>
<proteinExistence type="predicted"/>
<evidence type="ECO:0000256" key="2">
    <source>
        <dbReference type="SAM" id="Phobius"/>
    </source>
</evidence>